<proteinExistence type="predicted"/>
<dbReference type="EMBL" id="JBHSHT010000001">
    <property type="protein sequence ID" value="MFC4822688.1"/>
    <property type="molecule type" value="Genomic_DNA"/>
</dbReference>
<dbReference type="Proteomes" id="UP001595945">
    <property type="component" value="Unassembled WGS sequence"/>
</dbReference>
<accession>A0ABD5PWM1</accession>
<dbReference type="RefSeq" id="WP_254267786.1">
    <property type="nucleotide sequence ID" value="NZ_CP100400.1"/>
</dbReference>
<evidence type="ECO:0000313" key="2">
    <source>
        <dbReference type="Proteomes" id="UP001595945"/>
    </source>
</evidence>
<gene>
    <name evidence="1" type="ORF">ACFO9K_00285</name>
</gene>
<keyword evidence="2" id="KW-1185">Reference proteome</keyword>
<name>A0ABD5PWM1_9EURY</name>
<comment type="caution">
    <text evidence="1">The sequence shown here is derived from an EMBL/GenBank/DDBJ whole genome shotgun (WGS) entry which is preliminary data.</text>
</comment>
<organism evidence="1 2">
    <name type="scientific">Halorussus aquaticus</name>
    <dbReference type="NCBI Taxonomy" id="2953748"/>
    <lineage>
        <taxon>Archaea</taxon>
        <taxon>Methanobacteriati</taxon>
        <taxon>Methanobacteriota</taxon>
        <taxon>Stenosarchaea group</taxon>
        <taxon>Halobacteria</taxon>
        <taxon>Halobacteriales</taxon>
        <taxon>Haladaptataceae</taxon>
        <taxon>Halorussus</taxon>
    </lineage>
</organism>
<dbReference type="GeneID" id="73046271"/>
<sequence length="214" mass="23190">MDYPIVYISQNVKSKYERGDVIRPVTGTMLDALVDAGNYQVGTAQGDKKPDVSSASSLSEAHSQFKTYLSNTADNPSSETNVLIVDETKFDSDVVEADAFGGNATTVAGAKIFGEYYRQNGSPDKHGDSEVYEILWKMLGGVGQNYNCSYGQGVTYKDSSVTDQYDYVRTPMAKIGSGGETTNECGDATTHTSKIATKELRYSDCSLTTIEQNV</sequence>
<reference evidence="1 2" key="1">
    <citation type="journal article" date="2019" name="Int. J. Syst. Evol. Microbiol.">
        <title>The Global Catalogue of Microorganisms (GCM) 10K type strain sequencing project: providing services to taxonomists for standard genome sequencing and annotation.</title>
        <authorList>
            <consortium name="The Broad Institute Genomics Platform"/>
            <consortium name="The Broad Institute Genome Sequencing Center for Infectious Disease"/>
            <person name="Wu L."/>
            <person name="Ma J."/>
        </authorList>
    </citation>
    <scope>NUCLEOTIDE SEQUENCE [LARGE SCALE GENOMIC DNA]</scope>
    <source>
        <strain evidence="1 2">XZYJ18</strain>
    </source>
</reference>
<dbReference type="AlphaFoldDB" id="A0ABD5PWM1"/>
<protein>
    <submittedName>
        <fullName evidence="1">Uncharacterized protein</fullName>
    </submittedName>
</protein>
<evidence type="ECO:0000313" key="1">
    <source>
        <dbReference type="EMBL" id="MFC4822688.1"/>
    </source>
</evidence>